<gene>
    <name evidence="1" type="ORF">Tco_0890820</name>
</gene>
<reference evidence="1" key="1">
    <citation type="journal article" date="2022" name="Int. J. Mol. Sci.">
        <title>Draft Genome of Tanacetum Coccineum: Genomic Comparison of Closely Related Tanacetum-Family Plants.</title>
        <authorList>
            <person name="Yamashiro T."/>
            <person name="Shiraishi A."/>
            <person name="Nakayama K."/>
            <person name="Satake H."/>
        </authorList>
    </citation>
    <scope>NUCLEOTIDE SEQUENCE</scope>
</reference>
<dbReference type="EMBL" id="BQNB010013842">
    <property type="protein sequence ID" value="GJT20883.1"/>
    <property type="molecule type" value="Genomic_DNA"/>
</dbReference>
<sequence length="266" mass="30945">MSTSKTYQQSLADAGSETRPPMLEMGSYIPWASRFRRYINRKRENRKWLNKALDEGPYQFEMFIPNNSTVLKLQTAEDLQGYALLHYDAEMELMNLILLSIPNNIYNFVDACTSAKDIRKRVERLMMGTIQNKVDRETRFTNEFDQFVVEPGEALVSVYNRFAQLMNDLERNDMHFPIVTINTKFLNSFPCGGSIDDLKVFVMELGIDFADCFDNSRLLGLDVVSWKLNQFLRMREIWSKYDHGSILDIGLGSMLMSGFLNQMLRF</sequence>
<name>A0ABQ5C4M2_9ASTR</name>
<dbReference type="Proteomes" id="UP001151760">
    <property type="component" value="Unassembled WGS sequence"/>
</dbReference>
<proteinExistence type="predicted"/>
<keyword evidence="2" id="KW-1185">Reference proteome</keyword>
<protein>
    <submittedName>
        <fullName evidence="1">Uncharacterized protein</fullName>
    </submittedName>
</protein>
<evidence type="ECO:0000313" key="2">
    <source>
        <dbReference type="Proteomes" id="UP001151760"/>
    </source>
</evidence>
<comment type="caution">
    <text evidence="1">The sequence shown here is derived from an EMBL/GenBank/DDBJ whole genome shotgun (WGS) entry which is preliminary data.</text>
</comment>
<organism evidence="1 2">
    <name type="scientific">Tanacetum coccineum</name>
    <dbReference type="NCBI Taxonomy" id="301880"/>
    <lineage>
        <taxon>Eukaryota</taxon>
        <taxon>Viridiplantae</taxon>
        <taxon>Streptophyta</taxon>
        <taxon>Embryophyta</taxon>
        <taxon>Tracheophyta</taxon>
        <taxon>Spermatophyta</taxon>
        <taxon>Magnoliopsida</taxon>
        <taxon>eudicotyledons</taxon>
        <taxon>Gunneridae</taxon>
        <taxon>Pentapetalae</taxon>
        <taxon>asterids</taxon>
        <taxon>campanulids</taxon>
        <taxon>Asterales</taxon>
        <taxon>Asteraceae</taxon>
        <taxon>Asteroideae</taxon>
        <taxon>Anthemideae</taxon>
        <taxon>Anthemidinae</taxon>
        <taxon>Tanacetum</taxon>
    </lineage>
</organism>
<accession>A0ABQ5C4M2</accession>
<reference evidence="1" key="2">
    <citation type="submission" date="2022-01" db="EMBL/GenBank/DDBJ databases">
        <authorList>
            <person name="Yamashiro T."/>
            <person name="Shiraishi A."/>
            <person name="Satake H."/>
            <person name="Nakayama K."/>
        </authorList>
    </citation>
    <scope>NUCLEOTIDE SEQUENCE</scope>
</reference>
<evidence type="ECO:0000313" key="1">
    <source>
        <dbReference type="EMBL" id="GJT20883.1"/>
    </source>
</evidence>